<protein>
    <recommendedName>
        <fullName evidence="1">UBC core domain-containing protein</fullName>
    </recommendedName>
</protein>
<dbReference type="SUPFAM" id="SSF54495">
    <property type="entry name" value="UBC-like"/>
    <property type="match status" value="1"/>
</dbReference>
<dbReference type="Gene3D" id="3.10.110.10">
    <property type="entry name" value="Ubiquitin Conjugating Enzyme"/>
    <property type="match status" value="1"/>
</dbReference>
<reference evidence="3" key="1">
    <citation type="submission" date="2021-02" db="EMBL/GenBank/DDBJ databases">
        <authorList>
            <person name="Nowell W R."/>
        </authorList>
    </citation>
    <scope>NUCLEOTIDE SEQUENCE</scope>
</reference>
<name>A0A816BDE5_ADIRI</name>
<dbReference type="Proteomes" id="UP000663852">
    <property type="component" value="Unassembled WGS sequence"/>
</dbReference>
<dbReference type="InterPro" id="IPR000608">
    <property type="entry name" value="UBC"/>
</dbReference>
<gene>
    <name evidence="2" type="ORF">EDS130_LOCUS7708</name>
    <name evidence="3" type="ORF">XAT740_LOCUS48479</name>
</gene>
<evidence type="ECO:0000313" key="3">
    <source>
        <dbReference type="EMBL" id="CAF1607663.1"/>
    </source>
</evidence>
<evidence type="ECO:0000313" key="2">
    <source>
        <dbReference type="EMBL" id="CAF0858879.1"/>
    </source>
</evidence>
<organism evidence="3 4">
    <name type="scientific">Adineta ricciae</name>
    <name type="common">Rotifer</name>
    <dbReference type="NCBI Taxonomy" id="249248"/>
    <lineage>
        <taxon>Eukaryota</taxon>
        <taxon>Metazoa</taxon>
        <taxon>Spiralia</taxon>
        <taxon>Gnathifera</taxon>
        <taxon>Rotifera</taxon>
        <taxon>Eurotatoria</taxon>
        <taxon>Bdelloidea</taxon>
        <taxon>Adinetida</taxon>
        <taxon>Adinetidae</taxon>
        <taxon>Adineta</taxon>
    </lineage>
</organism>
<dbReference type="InterPro" id="IPR016135">
    <property type="entry name" value="UBQ-conjugating_enzyme/RWD"/>
</dbReference>
<dbReference type="SMART" id="SM00212">
    <property type="entry name" value="UBCc"/>
    <property type="match status" value="1"/>
</dbReference>
<keyword evidence="4" id="KW-1185">Reference proteome</keyword>
<sequence>MELTTILKQLRDIEREPPPNISAGPVDANDLFKWRGKIFGPSDSPYESGVFDLTINFPANYPFNPPNIRFITKIYHPNINYEGTIGLDILRSNWSPALKISHVLLSICSLLCDPNPDDALMPDIAYQYKQDREAYNATAREWTQTYAM</sequence>
<dbReference type="PANTHER" id="PTHR24068">
    <property type="entry name" value="UBIQUITIN-CONJUGATING ENZYME E2"/>
    <property type="match status" value="1"/>
</dbReference>
<dbReference type="EMBL" id="CAJNOJ010000023">
    <property type="protein sequence ID" value="CAF0858879.1"/>
    <property type="molecule type" value="Genomic_DNA"/>
</dbReference>
<dbReference type="Pfam" id="PF00179">
    <property type="entry name" value="UQ_con"/>
    <property type="match status" value="1"/>
</dbReference>
<dbReference type="PROSITE" id="PS50127">
    <property type="entry name" value="UBC_2"/>
    <property type="match status" value="1"/>
</dbReference>
<dbReference type="OrthoDB" id="7851174at2759"/>
<dbReference type="EMBL" id="CAJNOR010006959">
    <property type="protein sequence ID" value="CAF1607663.1"/>
    <property type="molecule type" value="Genomic_DNA"/>
</dbReference>
<dbReference type="AlphaFoldDB" id="A0A816BDE5"/>
<dbReference type="FunFam" id="3.10.110.10:FF:000002">
    <property type="entry name" value="Ubiquitin-conjugating enzyme E2 D3"/>
    <property type="match status" value="1"/>
</dbReference>
<proteinExistence type="predicted"/>
<evidence type="ECO:0000313" key="4">
    <source>
        <dbReference type="Proteomes" id="UP000663828"/>
    </source>
</evidence>
<comment type="caution">
    <text evidence="3">The sequence shown here is derived from an EMBL/GenBank/DDBJ whole genome shotgun (WGS) entry which is preliminary data.</text>
</comment>
<accession>A0A816BDE5</accession>
<feature type="domain" description="UBC core" evidence="1">
    <location>
        <begin position="1"/>
        <end position="148"/>
    </location>
</feature>
<dbReference type="Proteomes" id="UP000663828">
    <property type="component" value="Unassembled WGS sequence"/>
</dbReference>
<evidence type="ECO:0000259" key="1">
    <source>
        <dbReference type="PROSITE" id="PS50127"/>
    </source>
</evidence>